<dbReference type="OrthoDB" id="44789at2759"/>
<protein>
    <recommendedName>
        <fullName evidence="12">Chloride channel protein</fullName>
    </recommendedName>
</protein>
<dbReference type="GO" id="GO:0005247">
    <property type="term" value="F:voltage-gated chloride channel activity"/>
    <property type="evidence" value="ECO:0007669"/>
    <property type="project" value="TreeGrafter"/>
</dbReference>
<keyword evidence="5" id="KW-0406">Ion transport</keyword>
<dbReference type="GO" id="GO:0005794">
    <property type="term" value="C:Golgi apparatus"/>
    <property type="evidence" value="ECO:0007669"/>
    <property type="project" value="TreeGrafter"/>
</dbReference>
<feature type="region of interest" description="Disordered" evidence="8">
    <location>
        <begin position="1"/>
        <end position="40"/>
    </location>
</feature>
<organism evidence="10 11">
    <name type="scientific">Trichomonascus ciferrii</name>
    <dbReference type="NCBI Taxonomy" id="44093"/>
    <lineage>
        <taxon>Eukaryota</taxon>
        <taxon>Fungi</taxon>
        <taxon>Dikarya</taxon>
        <taxon>Ascomycota</taxon>
        <taxon>Saccharomycotina</taxon>
        <taxon>Dipodascomycetes</taxon>
        <taxon>Dipodascales</taxon>
        <taxon>Trichomonascaceae</taxon>
        <taxon>Trichomonascus</taxon>
        <taxon>Trichomonascus ciferrii complex</taxon>
    </lineage>
</organism>
<evidence type="ECO:0000256" key="6">
    <source>
        <dbReference type="ARBA" id="ARBA00023136"/>
    </source>
</evidence>
<reference evidence="10" key="1">
    <citation type="journal article" date="2019" name="G3 (Bethesda)">
        <title>Genome Assemblies of Two Rare Opportunistic Yeast Pathogens: Diutina rugosa (syn. Candida rugosa) and Trichomonascus ciferrii (syn. Candida ciferrii).</title>
        <authorList>
            <person name="Mixao V."/>
            <person name="Saus E."/>
            <person name="Hansen A.P."/>
            <person name="Lass-Florl C."/>
            <person name="Gabaldon T."/>
        </authorList>
    </citation>
    <scope>NUCLEOTIDE SEQUENCE</scope>
    <source>
        <strain evidence="10">CBS 4856</strain>
    </source>
</reference>
<evidence type="ECO:0000256" key="1">
    <source>
        <dbReference type="ARBA" id="ARBA00004141"/>
    </source>
</evidence>
<keyword evidence="7" id="KW-0868">Chloride</keyword>
<evidence type="ECO:0000256" key="3">
    <source>
        <dbReference type="ARBA" id="ARBA00022692"/>
    </source>
</evidence>
<feature type="transmembrane region" description="Helical" evidence="9">
    <location>
        <begin position="513"/>
        <end position="533"/>
    </location>
</feature>
<feature type="transmembrane region" description="Helical" evidence="9">
    <location>
        <begin position="160"/>
        <end position="179"/>
    </location>
</feature>
<dbReference type="PANTHER" id="PTHR45711">
    <property type="entry name" value="CHLORIDE CHANNEL PROTEIN"/>
    <property type="match status" value="1"/>
</dbReference>
<dbReference type="SUPFAM" id="SSF54631">
    <property type="entry name" value="CBS-domain pair"/>
    <property type="match status" value="1"/>
</dbReference>
<proteinExistence type="predicted"/>
<dbReference type="GO" id="GO:0005769">
    <property type="term" value="C:early endosome"/>
    <property type="evidence" value="ECO:0007669"/>
    <property type="project" value="TreeGrafter"/>
</dbReference>
<keyword evidence="11" id="KW-1185">Reference proteome</keyword>
<dbReference type="AlphaFoldDB" id="A0A642V5L3"/>
<evidence type="ECO:0000256" key="7">
    <source>
        <dbReference type="ARBA" id="ARBA00023214"/>
    </source>
</evidence>
<keyword evidence="2" id="KW-0813">Transport</keyword>
<feature type="transmembrane region" description="Helical" evidence="9">
    <location>
        <begin position="485"/>
        <end position="506"/>
    </location>
</feature>
<dbReference type="PRINTS" id="PR00762">
    <property type="entry name" value="CLCHANNEL"/>
</dbReference>
<comment type="caution">
    <text evidence="10">The sequence shown here is derived from an EMBL/GenBank/DDBJ whole genome shotgun (WGS) entry which is preliminary data.</text>
</comment>
<evidence type="ECO:0000256" key="4">
    <source>
        <dbReference type="ARBA" id="ARBA00022989"/>
    </source>
</evidence>
<evidence type="ECO:0000256" key="2">
    <source>
        <dbReference type="ARBA" id="ARBA00022448"/>
    </source>
</evidence>
<feature type="transmembrane region" description="Helical" evidence="9">
    <location>
        <begin position="553"/>
        <end position="579"/>
    </location>
</feature>
<dbReference type="InterPro" id="IPR001807">
    <property type="entry name" value="ClC"/>
</dbReference>
<feature type="transmembrane region" description="Helical" evidence="9">
    <location>
        <begin position="348"/>
        <end position="368"/>
    </location>
</feature>
<gene>
    <name evidence="10" type="ORF">TRICI_002822</name>
</gene>
<dbReference type="PANTHER" id="PTHR45711:SF3">
    <property type="entry name" value="CLC CHANNEL"/>
    <property type="match status" value="1"/>
</dbReference>
<dbReference type="Pfam" id="PF00654">
    <property type="entry name" value="Voltage_CLC"/>
    <property type="match status" value="1"/>
</dbReference>
<dbReference type="CDD" id="cd03684">
    <property type="entry name" value="ClC_3_like"/>
    <property type="match status" value="1"/>
</dbReference>
<feature type="compositionally biased region" description="Polar residues" evidence="8">
    <location>
        <begin position="11"/>
        <end position="20"/>
    </location>
</feature>
<dbReference type="Proteomes" id="UP000761534">
    <property type="component" value="Unassembled WGS sequence"/>
</dbReference>
<accession>A0A642V5L3</accession>
<sequence>MHLGGDDSWSADYSTLSGPSTPRHPSGDTNTTLDDGGGESRSFYDDFTTIDWPRDAVMDSSRRKALHLLGGIRGKLTRMTDAIQGWVLITIVGFSFALIAYLIDHSEAYLSDIRHGYCATGWYKSERMCCPDKERYGVCPNWMAWSEAMGETKSPQFLDFSLYSLFSMLFAYLSVRITLRTKTVNPLFDEASEKQKRLHQHDQKKQSIVDEAELVSETDTLLSQKRTPQRVFYTGYGSGVPEVKTILSGFVIRKFLGTTTLIYKTVGLVFSVSSGMSLGKEGPFVHLSTCVGNIACRLSRKFSQNDMKRRQLLSAAASAGVSLAFGSPLGGILFSLEEVSYYFLPQQLFRMFFCAMISALFLKFLNPYGTGRIVIFSVTYPKEDWKSWELFSFIFIGLAGGLYGALFCKFHMWWGRTFRQLKVIKNSPTFEVLLVAALTVILTFPNELTSKGVSELLLDLARPCTKADRDDMGLCPSHPTEIPDIIGYLSYAFVVKVVLTAITFGLKVPAGIYIPSMVVGALFGRIFGLAVQYSEHTHSFGDSWTSSVVPGVYAMAAAGAFMAGVTRMNVTLAVILFELTGSLDHVLPFSIAILVANWVANAVEPSSIYELLIHKNDFPFLDNRVPTAFDSQLSDLVTMLPKSEIIDVQNSIYVSSTRLRQMLSVLQNRGEFDGCIPILKGKTLMGLISAPELEFALDRIQHRCEELDYNEAVLCKLPVRDSDMKRYHRHYNGLNGTDLSGDEEATTPGHDTADYFGFPMRYESQAGSDDSDDIRQELSRIGDLTPFIDRVPITMDIHSPLALVQMMFTQLGTRIICVVREGRFVGVLHKKKFIDFCHKNKVS</sequence>
<dbReference type="SUPFAM" id="SSF81340">
    <property type="entry name" value="Clc chloride channel"/>
    <property type="match status" value="1"/>
</dbReference>
<name>A0A642V5L3_9ASCO</name>
<keyword evidence="3 9" id="KW-0812">Transmembrane</keyword>
<keyword evidence="6 9" id="KW-0472">Membrane</keyword>
<evidence type="ECO:0000256" key="8">
    <source>
        <dbReference type="SAM" id="MobiDB-lite"/>
    </source>
</evidence>
<keyword evidence="4 9" id="KW-1133">Transmembrane helix</keyword>
<dbReference type="EMBL" id="SWFS01000192">
    <property type="protein sequence ID" value="KAA8914788.1"/>
    <property type="molecule type" value="Genomic_DNA"/>
</dbReference>
<feature type="transmembrane region" description="Helical" evidence="9">
    <location>
        <begin position="83"/>
        <end position="103"/>
    </location>
</feature>
<feature type="transmembrane region" description="Helical" evidence="9">
    <location>
        <begin position="312"/>
        <end position="336"/>
    </location>
</feature>
<evidence type="ECO:0000256" key="5">
    <source>
        <dbReference type="ARBA" id="ARBA00023065"/>
    </source>
</evidence>
<dbReference type="InterPro" id="IPR046342">
    <property type="entry name" value="CBS_dom_sf"/>
</dbReference>
<dbReference type="Gene3D" id="1.10.3080.10">
    <property type="entry name" value="Clc chloride channel"/>
    <property type="match status" value="1"/>
</dbReference>
<dbReference type="GO" id="GO:0005886">
    <property type="term" value="C:plasma membrane"/>
    <property type="evidence" value="ECO:0007669"/>
    <property type="project" value="TreeGrafter"/>
</dbReference>
<feature type="transmembrane region" description="Helical" evidence="9">
    <location>
        <begin position="388"/>
        <end position="408"/>
    </location>
</feature>
<evidence type="ECO:0008006" key="12">
    <source>
        <dbReference type="Google" id="ProtNLM"/>
    </source>
</evidence>
<evidence type="ECO:0000313" key="10">
    <source>
        <dbReference type="EMBL" id="KAA8914788.1"/>
    </source>
</evidence>
<dbReference type="VEuPathDB" id="FungiDB:TRICI_002822"/>
<evidence type="ECO:0000256" key="9">
    <source>
        <dbReference type="SAM" id="Phobius"/>
    </source>
</evidence>
<evidence type="ECO:0000313" key="11">
    <source>
        <dbReference type="Proteomes" id="UP000761534"/>
    </source>
</evidence>
<comment type="subcellular location">
    <subcellularLocation>
        <location evidence="1">Membrane</location>
        <topology evidence="1">Multi-pass membrane protein</topology>
    </subcellularLocation>
</comment>
<dbReference type="InterPro" id="IPR014743">
    <property type="entry name" value="Cl-channel_core"/>
</dbReference>